<dbReference type="InterPro" id="IPR010343">
    <property type="entry name" value="ArAE_1"/>
</dbReference>
<feature type="transmembrane region" description="Helical" evidence="6">
    <location>
        <begin position="7"/>
        <end position="24"/>
    </location>
</feature>
<keyword evidence="3 6" id="KW-0812">Transmembrane</keyword>
<evidence type="ECO:0000256" key="2">
    <source>
        <dbReference type="ARBA" id="ARBA00022475"/>
    </source>
</evidence>
<reference evidence="8" key="1">
    <citation type="journal article" date="2019" name="Int. J. Syst. Evol. Microbiol.">
        <title>The Global Catalogue of Microorganisms (GCM) 10K type strain sequencing project: providing services to taxonomists for standard genome sequencing and annotation.</title>
        <authorList>
            <consortium name="The Broad Institute Genomics Platform"/>
            <consortium name="The Broad Institute Genome Sequencing Center for Infectious Disease"/>
            <person name="Wu L."/>
            <person name="Ma J."/>
        </authorList>
    </citation>
    <scope>NUCLEOTIDE SEQUENCE [LARGE SCALE GENOMIC DNA]</scope>
    <source>
        <strain evidence="8">CGMCC 1.15474</strain>
    </source>
</reference>
<keyword evidence="4 6" id="KW-1133">Transmembrane helix</keyword>
<organism evidence="7 8">
    <name type="scientific">Metabacillus endolithicus</name>
    <dbReference type="NCBI Taxonomy" id="1535204"/>
    <lineage>
        <taxon>Bacteria</taxon>
        <taxon>Bacillati</taxon>
        <taxon>Bacillota</taxon>
        <taxon>Bacilli</taxon>
        <taxon>Bacillales</taxon>
        <taxon>Bacillaceae</taxon>
        <taxon>Metabacillus</taxon>
    </lineage>
</organism>
<keyword evidence="8" id="KW-1185">Reference proteome</keyword>
<name>A0ABW5C094_9BACI</name>
<dbReference type="PANTHER" id="PTHR40064">
    <property type="entry name" value="MEMBRANE PROTEIN-RELATED"/>
    <property type="match status" value="1"/>
</dbReference>
<evidence type="ECO:0000256" key="4">
    <source>
        <dbReference type="ARBA" id="ARBA00022989"/>
    </source>
</evidence>
<dbReference type="Proteomes" id="UP001597318">
    <property type="component" value="Unassembled WGS sequence"/>
</dbReference>
<dbReference type="RefSeq" id="WP_247343256.1">
    <property type="nucleotide sequence ID" value="NZ_CP095550.1"/>
</dbReference>
<proteinExistence type="predicted"/>
<evidence type="ECO:0000256" key="6">
    <source>
        <dbReference type="SAM" id="Phobius"/>
    </source>
</evidence>
<evidence type="ECO:0000313" key="7">
    <source>
        <dbReference type="EMBL" id="MFD2214654.1"/>
    </source>
</evidence>
<keyword evidence="5 6" id="KW-0472">Membrane</keyword>
<keyword evidence="2" id="KW-1003">Cell membrane</keyword>
<feature type="transmembrane region" description="Helical" evidence="6">
    <location>
        <begin position="30"/>
        <end position="56"/>
    </location>
</feature>
<feature type="transmembrane region" description="Helical" evidence="6">
    <location>
        <begin position="93"/>
        <end position="109"/>
    </location>
</feature>
<evidence type="ECO:0000256" key="5">
    <source>
        <dbReference type="ARBA" id="ARBA00023136"/>
    </source>
</evidence>
<evidence type="ECO:0000256" key="3">
    <source>
        <dbReference type="ARBA" id="ARBA00022692"/>
    </source>
</evidence>
<gene>
    <name evidence="7" type="ORF">ACFSKK_13255</name>
</gene>
<dbReference type="Pfam" id="PF06081">
    <property type="entry name" value="ArAE_1"/>
    <property type="match status" value="1"/>
</dbReference>
<protein>
    <submittedName>
        <fullName evidence="7">Aromatic acid exporter family protein</fullName>
    </submittedName>
</protein>
<sequence length="354" mass="40941">MNLSLCPILFQFGGFIITFGPRILKTGLAVALSIYICSLMHLEHAVFAGVAAILAIQPSVYRTWKQMVDQVLANTIGASVSLFFIYFFGDNPAIIGFVIIIVIAISLKLKLQSTISLTLVTVLAVMSAAGSEDLYFALERFYIILIGTCTAILINLLIFPPKYKKSFVQLVETTFQNMSLLIRTAISNELTETSYQEYSKNFKKDIKKLEELFQLFDEERIKLGRKSNQLQVRELLVFRQLFKTLQEGEQLLENIEEHFFQSKKSEEESQFFDEQLEYLMKYHEYLLLKYQGKIKENHSSFEQEALKESYELKLKLYMQNADQNVRLLIVVSSIIDYSFHLRRLDKLISQLNHQ</sequence>
<comment type="caution">
    <text evidence="7">The sequence shown here is derived from an EMBL/GenBank/DDBJ whole genome shotgun (WGS) entry which is preliminary data.</text>
</comment>
<feature type="transmembrane region" description="Helical" evidence="6">
    <location>
        <begin position="141"/>
        <end position="159"/>
    </location>
</feature>
<evidence type="ECO:0000256" key="1">
    <source>
        <dbReference type="ARBA" id="ARBA00004651"/>
    </source>
</evidence>
<comment type="subcellular location">
    <subcellularLocation>
        <location evidence="1">Cell membrane</location>
        <topology evidence="1">Multi-pass membrane protein</topology>
    </subcellularLocation>
</comment>
<dbReference type="PANTHER" id="PTHR40064:SF1">
    <property type="entry name" value="MEMBRANE PROTEIN"/>
    <property type="match status" value="1"/>
</dbReference>
<dbReference type="InterPro" id="IPR052984">
    <property type="entry name" value="UPF0421"/>
</dbReference>
<evidence type="ECO:0000313" key="8">
    <source>
        <dbReference type="Proteomes" id="UP001597318"/>
    </source>
</evidence>
<feature type="transmembrane region" description="Helical" evidence="6">
    <location>
        <begin position="116"/>
        <end position="135"/>
    </location>
</feature>
<accession>A0ABW5C094</accession>
<dbReference type="EMBL" id="JBHUIK010000002">
    <property type="protein sequence ID" value="MFD2214654.1"/>
    <property type="molecule type" value="Genomic_DNA"/>
</dbReference>